<dbReference type="OrthoDB" id="9811239at2"/>
<reference evidence="2 3" key="1">
    <citation type="submission" date="2016-11" db="EMBL/GenBank/DDBJ databases">
        <authorList>
            <person name="Jaros S."/>
            <person name="Januszkiewicz K."/>
            <person name="Wedrychowicz H."/>
        </authorList>
    </citation>
    <scope>NUCLEOTIDE SEQUENCE [LARGE SCALE GENOMIC DNA]</scope>
    <source>
        <strain evidence="2 3">DSM 26991</strain>
    </source>
</reference>
<dbReference type="GO" id="GO:0016757">
    <property type="term" value="F:glycosyltransferase activity"/>
    <property type="evidence" value="ECO:0007669"/>
    <property type="project" value="InterPro"/>
</dbReference>
<evidence type="ECO:0000313" key="3">
    <source>
        <dbReference type="Proteomes" id="UP000184509"/>
    </source>
</evidence>
<dbReference type="InterPro" id="IPR001296">
    <property type="entry name" value="Glyco_trans_1"/>
</dbReference>
<evidence type="ECO:0000259" key="1">
    <source>
        <dbReference type="Pfam" id="PF00534"/>
    </source>
</evidence>
<dbReference type="Proteomes" id="UP000184509">
    <property type="component" value="Unassembled WGS sequence"/>
</dbReference>
<keyword evidence="2" id="KW-0808">Transferase</keyword>
<protein>
    <submittedName>
        <fullName evidence="2">Glycosyltransferase involved in cell wall bisynthesis</fullName>
    </submittedName>
</protein>
<dbReference type="CDD" id="cd03820">
    <property type="entry name" value="GT4_AmsD-like"/>
    <property type="match status" value="1"/>
</dbReference>
<evidence type="ECO:0000313" key="2">
    <source>
        <dbReference type="EMBL" id="SHF41584.1"/>
    </source>
</evidence>
<dbReference type="PANTHER" id="PTHR12526:SF630">
    <property type="entry name" value="GLYCOSYLTRANSFERASE"/>
    <property type="match status" value="1"/>
</dbReference>
<dbReference type="AlphaFoldDB" id="A0A1M5BGB6"/>
<organism evidence="2 3">
    <name type="scientific">Bacteroides luti</name>
    <dbReference type="NCBI Taxonomy" id="1297750"/>
    <lineage>
        <taxon>Bacteria</taxon>
        <taxon>Pseudomonadati</taxon>
        <taxon>Bacteroidota</taxon>
        <taxon>Bacteroidia</taxon>
        <taxon>Bacteroidales</taxon>
        <taxon>Bacteroidaceae</taxon>
        <taxon>Bacteroides</taxon>
    </lineage>
</organism>
<dbReference type="RefSeq" id="WP_073401410.1">
    <property type="nucleotide sequence ID" value="NZ_FQTV01000008.1"/>
</dbReference>
<dbReference type="Gene3D" id="3.40.50.2000">
    <property type="entry name" value="Glycogen Phosphorylase B"/>
    <property type="match status" value="2"/>
</dbReference>
<dbReference type="Pfam" id="PF00534">
    <property type="entry name" value="Glycos_transf_1"/>
    <property type="match status" value="1"/>
</dbReference>
<keyword evidence="3" id="KW-1185">Reference proteome</keyword>
<sequence length="382" mass="43889">MATKIVYIIGGIWNGSGMERVLTMKANYMADVAGYDVHVLLTEDGEGPSYFPLSEKIHLHNVHVNFDILYTLPIYKRVFAYLWKQRLYKQRLTDFLIKLKPDITVTAMRREINFINDIQDGSKKVGEIHFTRIGYREVNFKFLPNFVNKGISRLWINNLLKEVKRLSAFVVLSEEDKLNWPKLKNIQVIYNPISINTNIYSYCHSKKVIAVGRYTYQKGFDLLTDAWKIVTEKHPDWVLNIYGGGDADQYRELAIKKGISKTFICNGPTHNIIDKYLESSIFVLSSRYEGFGLVIAEAMACGLPIVSFACPCGPQDIISNEEDGFLVENGNISLLAKKIVYLIENENKRVEMGRKAIESVNRFKMENIGTQWVKLFESVIKE</sequence>
<gene>
    <name evidence="2" type="ORF">SAMN05444405_108106</name>
</gene>
<accession>A0A1M5BGB6</accession>
<dbReference type="EMBL" id="FQTV01000008">
    <property type="protein sequence ID" value="SHF41584.1"/>
    <property type="molecule type" value="Genomic_DNA"/>
</dbReference>
<dbReference type="PANTHER" id="PTHR12526">
    <property type="entry name" value="GLYCOSYLTRANSFERASE"/>
    <property type="match status" value="1"/>
</dbReference>
<name>A0A1M5BGB6_9BACE</name>
<dbReference type="STRING" id="1297750.SAMN05444405_108106"/>
<dbReference type="SUPFAM" id="SSF53756">
    <property type="entry name" value="UDP-Glycosyltransferase/glycogen phosphorylase"/>
    <property type="match status" value="1"/>
</dbReference>
<proteinExistence type="predicted"/>
<feature type="domain" description="Glycosyl transferase family 1" evidence="1">
    <location>
        <begin position="206"/>
        <end position="357"/>
    </location>
</feature>